<dbReference type="SUPFAM" id="SSF55711">
    <property type="entry name" value="Subdomain of clathrin and coatomer appendage domain"/>
    <property type="match status" value="1"/>
</dbReference>
<dbReference type="InterPro" id="IPR013040">
    <property type="entry name" value="Coatomer_gsu_app_Ig-like_dom"/>
</dbReference>
<dbReference type="InterPro" id="IPR009028">
    <property type="entry name" value="Coatomer/calthrin_app_sub_C"/>
</dbReference>
<evidence type="ECO:0000256" key="8">
    <source>
        <dbReference type="ARBA" id="ARBA00022927"/>
    </source>
</evidence>
<evidence type="ECO:0000256" key="2">
    <source>
        <dbReference type="ARBA" id="ARBA00010720"/>
    </source>
</evidence>
<dbReference type="Pfam" id="PF16381">
    <property type="entry name" value="Coatomer_g_Cpla"/>
    <property type="match status" value="1"/>
</dbReference>
<evidence type="ECO:0000256" key="14">
    <source>
        <dbReference type="SAM" id="MobiDB-lite"/>
    </source>
</evidence>
<dbReference type="Proteomes" id="UP000277580">
    <property type="component" value="Unassembled WGS sequence"/>
</dbReference>
<dbReference type="InterPro" id="IPR037067">
    <property type="entry name" value="Coatomer_gsu_app_sf"/>
</dbReference>
<dbReference type="GO" id="GO:0005783">
    <property type="term" value="C:endoplasmic reticulum"/>
    <property type="evidence" value="ECO:0007669"/>
    <property type="project" value="TreeGrafter"/>
</dbReference>
<dbReference type="GO" id="GO:0006886">
    <property type="term" value="P:intracellular protein transport"/>
    <property type="evidence" value="ECO:0007669"/>
    <property type="project" value="InterPro"/>
</dbReference>
<dbReference type="FunFam" id="2.60.40.1480:FF:000001">
    <property type="entry name" value="Coatomer subunit gamma"/>
    <property type="match status" value="1"/>
</dbReference>
<dbReference type="InterPro" id="IPR002553">
    <property type="entry name" value="Clathrin/coatomer_adapt-like_N"/>
</dbReference>
<dbReference type="AlphaFoldDB" id="A0A3N4KUJ1"/>
<dbReference type="PANTHER" id="PTHR10261:SF0">
    <property type="entry name" value="COATOMER SUBUNIT GAMMA-2"/>
    <property type="match status" value="1"/>
</dbReference>
<feature type="domain" description="Clathrin/coatomer adaptor adaptin-like N-terminal" evidence="15">
    <location>
        <begin position="21"/>
        <end position="565"/>
    </location>
</feature>
<dbReference type="FunFam" id="3.30.310.10:FF:000008">
    <property type="entry name" value="Coatomer subunit gamma"/>
    <property type="match status" value="1"/>
</dbReference>
<keyword evidence="3 13" id="KW-0813">Transport</keyword>
<keyword evidence="6" id="KW-0677">Repeat</keyword>
<keyword evidence="5" id="KW-0597">Phosphoprotein</keyword>
<evidence type="ECO:0000256" key="12">
    <source>
        <dbReference type="ARBA" id="ARBA00025536"/>
    </source>
</evidence>
<accession>A0A3N4KUJ1</accession>
<evidence type="ECO:0000256" key="3">
    <source>
        <dbReference type="ARBA" id="ARBA00022448"/>
    </source>
</evidence>
<reference evidence="18 19" key="1">
    <citation type="journal article" date="2018" name="Nat. Ecol. Evol.">
        <title>Pezizomycetes genomes reveal the molecular basis of ectomycorrhizal truffle lifestyle.</title>
        <authorList>
            <person name="Murat C."/>
            <person name="Payen T."/>
            <person name="Noel B."/>
            <person name="Kuo A."/>
            <person name="Morin E."/>
            <person name="Chen J."/>
            <person name="Kohler A."/>
            <person name="Krizsan K."/>
            <person name="Balestrini R."/>
            <person name="Da Silva C."/>
            <person name="Montanini B."/>
            <person name="Hainaut M."/>
            <person name="Levati E."/>
            <person name="Barry K.W."/>
            <person name="Belfiori B."/>
            <person name="Cichocki N."/>
            <person name="Clum A."/>
            <person name="Dockter R.B."/>
            <person name="Fauchery L."/>
            <person name="Guy J."/>
            <person name="Iotti M."/>
            <person name="Le Tacon F."/>
            <person name="Lindquist E.A."/>
            <person name="Lipzen A."/>
            <person name="Malagnac F."/>
            <person name="Mello A."/>
            <person name="Molinier V."/>
            <person name="Miyauchi S."/>
            <person name="Poulain J."/>
            <person name="Riccioni C."/>
            <person name="Rubini A."/>
            <person name="Sitrit Y."/>
            <person name="Splivallo R."/>
            <person name="Traeger S."/>
            <person name="Wang M."/>
            <person name="Zifcakova L."/>
            <person name="Wipf D."/>
            <person name="Zambonelli A."/>
            <person name="Paolocci F."/>
            <person name="Nowrousian M."/>
            <person name="Ottonello S."/>
            <person name="Baldrian P."/>
            <person name="Spatafora J.W."/>
            <person name="Henrissat B."/>
            <person name="Nagy L.G."/>
            <person name="Aury J.M."/>
            <person name="Wincker P."/>
            <person name="Grigoriev I.V."/>
            <person name="Bonfante P."/>
            <person name="Martin F.M."/>
        </authorList>
    </citation>
    <scope>NUCLEOTIDE SEQUENCE [LARGE SCALE GENOMIC DNA]</scope>
    <source>
        <strain evidence="18 19">CCBAS932</strain>
    </source>
</reference>
<dbReference type="InterPro" id="IPR017106">
    <property type="entry name" value="Coatomer_gsu"/>
</dbReference>
<comment type="subcellular location">
    <subcellularLocation>
        <location evidence="13">Cytoplasm</location>
    </subcellularLocation>
    <subcellularLocation>
        <location evidence="1 13">Golgi apparatus membrane</location>
        <topology evidence="1 13">Peripheral membrane protein</topology>
        <orientation evidence="1 13">Cytoplasmic side</orientation>
    </subcellularLocation>
    <subcellularLocation>
        <location evidence="13">Cytoplasmic vesicle</location>
        <location evidence="13">COPI-coated vesicle membrane</location>
        <topology evidence="13">Peripheral membrane protein</topology>
        <orientation evidence="13">Cytoplasmic side</orientation>
    </subcellularLocation>
</comment>
<dbReference type="InterPro" id="IPR016024">
    <property type="entry name" value="ARM-type_fold"/>
</dbReference>
<evidence type="ECO:0000256" key="4">
    <source>
        <dbReference type="ARBA" id="ARBA00022490"/>
    </source>
</evidence>
<gene>
    <name evidence="18" type="ORF">P167DRAFT_505723</name>
</gene>
<evidence type="ECO:0000256" key="1">
    <source>
        <dbReference type="ARBA" id="ARBA00004255"/>
    </source>
</evidence>
<dbReference type="Gene3D" id="3.30.310.10">
    <property type="entry name" value="TATA-Binding Protein"/>
    <property type="match status" value="1"/>
</dbReference>
<comment type="function">
    <text evidence="12 13">The coatomer is a cytosolic protein complex that binds to dilysine motifs and reversibly associates with Golgi non-clathrin-coated vesicles, which further mediate biosynthetic protein transport from the ER, via the Golgi up to the trans Golgi network. Coatomer complex is required for budding from Golgi membranes, and is essential for the retrograde Golgi-to-ER transport of dilysine-tagged proteins.</text>
</comment>
<sequence>MSYSKKDEDADQAIFKVDRTSVFQEARLFNTSPISPRKCRILLTKITYLLHTGERFPTSEATSLFFGITKLFQHRDASLRQMVYLVIKELADTAEDVIMVTSSVMKDVAGGGRGAGEQEVYRANAIRALCRIIDGTTVQAIERLLKTAIVDKNPSVSSAALVSAYHLLPTARDVVRRWANETQEAALSGSKSGGFSLGFGSSAASVPQGSGMTQYHAIGLLYQMRSHDRMALVKMVQQFANGTVKNPAAVIMLVRLAAKIADEDPSLRKPMYALLEGWLRHKAEMVNFEAAKAICELRDVTDAEVAPAINVLQLYLTSPRAVAKFTAIRILHNFASIRPSAVNVCNMDIETLLNNSNRSIATFAITTLLKTGNETSVDRLIGKISGLMADITDEFKITIVEAIRTLCLKFPSKQAAMLTFLSGVLRDEGGYEFKKTVVESMFDLIKFVPESREEALAHLCEFIEDCEFTKLAVRILHLLGTEGPKTTQPTKYIRYIYNRVVLENAVVRAAAVTALAKFGVASKEGEKVDPEVKKSVVVLLTRCLDDPDDEVRDRAALNLRLIQQEDGEEVAERFIKNESSFSLPIFEHQLVMYVTGDASTFSQPFDLSSIPIVTRAEADAEDRSFKLRSTTMPTLKAPTSGAPRPSAGPSAAAEAVTSAAAASAKYIQQLAAVPELKPYGPVLKSSREVELTESETEYVVVAVKHIFKEHIVLQFNVKNTLTDTVLEDVSMITTPSDPEGGGVGLEEDFIIPAPKLGNDEEGTIYVAFKRTGEESNYATATFTNVLKFTSKEIDPSTGEPEDQGFEDEYQVEDLELTGGDYVVPNFTGSFGNVWEQVGAAGEEVTETFSLGTGVKGIQEACELLSQTLSLQALEGSDVAVSTSTHNLKLFGKTISGGRVVAEVKMAYSSKTGVALKITVRAEEEGVAALIVGSVA</sequence>
<dbReference type="PANTHER" id="PTHR10261">
    <property type="entry name" value="COATOMER SUBUNIT GAMMA"/>
    <property type="match status" value="1"/>
</dbReference>
<comment type="subunit">
    <text evidence="13">Oligomeric complex.</text>
</comment>
<feature type="region of interest" description="Disordered" evidence="14">
    <location>
        <begin position="631"/>
        <end position="651"/>
    </location>
</feature>
<dbReference type="InterPro" id="IPR013041">
    <property type="entry name" value="Clathrin_app_Ig-like_sf"/>
</dbReference>
<dbReference type="InterPro" id="IPR032154">
    <property type="entry name" value="Coatomer_g_Cpla"/>
</dbReference>
<keyword evidence="7 13" id="KW-0931">ER-Golgi transport</keyword>
<evidence type="ECO:0000313" key="19">
    <source>
        <dbReference type="Proteomes" id="UP000277580"/>
    </source>
</evidence>
<keyword evidence="11 13" id="KW-0968">Cytoplasmic vesicle</keyword>
<dbReference type="Gene3D" id="2.60.40.1480">
    <property type="entry name" value="Coatomer, gamma subunit, appendage domain"/>
    <property type="match status" value="1"/>
</dbReference>
<name>A0A3N4KUJ1_9PEZI</name>
<evidence type="ECO:0000256" key="10">
    <source>
        <dbReference type="ARBA" id="ARBA00023136"/>
    </source>
</evidence>
<feature type="domain" description="Coatomer gamma subunit appendage Ig-like subdomain" evidence="16">
    <location>
        <begin position="665"/>
        <end position="817"/>
    </location>
</feature>
<dbReference type="OrthoDB" id="1074925at2759"/>
<evidence type="ECO:0000256" key="7">
    <source>
        <dbReference type="ARBA" id="ARBA00022892"/>
    </source>
</evidence>
<keyword evidence="10 13" id="KW-0472">Membrane</keyword>
<keyword evidence="9 13" id="KW-0333">Golgi apparatus</keyword>
<evidence type="ECO:0000259" key="17">
    <source>
        <dbReference type="Pfam" id="PF16381"/>
    </source>
</evidence>
<dbReference type="GO" id="GO:0000139">
    <property type="term" value="C:Golgi membrane"/>
    <property type="evidence" value="ECO:0007669"/>
    <property type="project" value="UniProtKB-SubCell"/>
</dbReference>
<dbReference type="InterPro" id="IPR012295">
    <property type="entry name" value="TBP_dom_sf"/>
</dbReference>
<organism evidence="18 19">
    <name type="scientific">Morchella conica CCBAS932</name>
    <dbReference type="NCBI Taxonomy" id="1392247"/>
    <lineage>
        <taxon>Eukaryota</taxon>
        <taxon>Fungi</taxon>
        <taxon>Dikarya</taxon>
        <taxon>Ascomycota</taxon>
        <taxon>Pezizomycotina</taxon>
        <taxon>Pezizomycetes</taxon>
        <taxon>Pezizales</taxon>
        <taxon>Morchellaceae</taxon>
        <taxon>Morchella</taxon>
    </lineage>
</organism>
<dbReference type="InParanoid" id="A0A3N4KUJ1"/>
<dbReference type="SUPFAM" id="SSF49348">
    <property type="entry name" value="Clathrin adaptor appendage domain"/>
    <property type="match status" value="1"/>
</dbReference>
<dbReference type="FunCoup" id="A0A3N4KUJ1">
    <property type="interactions" value="1222"/>
</dbReference>
<evidence type="ECO:0000256" key="9">
    <source>
        <dbReference type="ARBA" id="ARBA00023034"/>
    </source>
</evidence>
<dbReference type="InterPro" id="IPR011989">
    <property type="entry name" value="ARM-like"/>
</dbReference>
<dbReference type="SUPFAM" id="SSF48371">
    <property type="entry name" value="ARM repeat"/>
    <property type="match status" value="1"/>
</dbReference>
<dbReference type="Gene3D" id="1.25.10.10">
    <property type="entry name" value="Leucine-rich Repeat Variant"/>
    <property type="match status" value="2"/>
</dbReference>
<dbReference type="FunFam" id="1.25.10.10:FF:000071">
    <property type="entry name" value="Coatomer subunit gamma"/>
    <property type="match status" value="1"/>
</dbReference>
<protein>
    <recommendedName>
        <fullName evidence="13">Coatomer subunit gamma</fullName>
    </recommendedName>
</protein>
<dbReference type="GO" id="GO:0030126">
    <property type="term" value="C:COPI vesicle coat"/>
    <property type="evidence" value="ECO:0007669"/>
    <property type="project" value="InterPro"/>
</dbReference>
<keyword evidence="8 13" id="KW-0653">Protein transport</keyword>
<evidence type="ECO:0000256" key="6">
    <source>
        <dbReference type="ARBA" id="ARBA00022737"/>
    </source>
</evidence>
<dbReference type="PIRSF" id="PIRSF037093">
    <property type="entry name" value="Coatomer_gamma_subunit"/>
    <property type="match status" value="1"/>
</dbReference>
<evidence type="ECO:0000256" key="13">
    <source>
        <dbReference type="PIRNR" id="PIRNR037093"/>
    </source>
</evidence>
<feature type="domain" description="Coatomer subunit gamma C-terminal" evidence="17">
    <location>
        <begin position="819"/>
        <end position="934"/>
    </location>
</feature>
<proteinExistence type="inferred from homology"/>
<dbReference type="GO" id="GO:0006888">
    <property type="term" value="P:endoplasmic reticulum to Golgi vesicle-mediated transport"/>
    <property type="evidence" value="ECO:0007669"/>
    <property type="project" value="TreeGrafter"/>
</dbReference>
<dbReference type="FunFam" id="1.25.10.10:FF:000046">
    <property type="entry name" value="Coatomer subunit gamma"/>
    <property type="match status" value="1"/>
</dbReference>
<evidence type="ECO:0000259" key="15">
    <source>
        <dbReference type="Pfam" id="PF01602"/>
    </source>
</evidence>
<dbReference type="STRING" id="1392247.A0A3N4KUJ1"/>
<dbReference type="GO" id="GO:0009306">
    <property type="term" value="P:protein secretion"/>
    <property type="evidence" value="ECO:0007669"/>
    <property type="project" value="TreeGrafter"/>
</dbReference>
<evidence type="ECO:0000313" key="18">
    <source>
        <dbReference type="EMBL" id="RPB12942.1"/>
    </source>
</evidence>
<dbReference type="Pfam" id="PF08752">
    <property type="entry name" value="COP-gamma_platf"/>
    <property type="match status" value="1"/>
</dbReference>
<keyword evidence="4 13" id="KW-0963">Cytoplasm</keyword>
<dbReference type="GO" id="GO:0006891">
    <property type="term" value="P:intra-Golgi vesicle-mediated transport"/>
    <property type="evidence" value="ECO:0007669"/>
    <property type="project" value="TreeGrafter"/>
</dbReference>
<feature type="compositionally biased region" description="Low complexity" evidence="14">
    <location>
        <begin position="637"/>
        <end position="651"/>
    </location>
</feature>
<dbReference type="GO" id="GO:0005198">
    <property type="term" value="F:structural molecule activity"/>
    <property type="evidence" value="ECO:0007669"/>
    <property type="project" value="InterPro"/>
</dbReference>
<keyword evidence="19" id="KW-1185">Reference proteome</keyword>
<evidence type="ECO:0000259" key="16">
    <source>
        <dbReference type="Pfam" id="PF08752"/>
    </source>
</evidence>
<evidence type="ECO:0000256" key="5">
    <source>
        <dbReference type="ARBA" id="ARBA00022553"/>
    </source>
</evidence>
<evidence type="ECO:0000256" key="11">
    <source>
        <dbReference type="ARBA" id="ARBA00023329"/>
    </source>
</evidence>
<dbReference type="Pfam" id="PF01602">
    <property type="entry name" value="Adaptin_N"/>
    <property type="match status" value="1"/>
</dbReference>
<dbReference type="GO" id="GO:0005793">
    <property type="term" value="C:endoplasmic reticulum-Golgi intermediate compartment"/>
    <property type="evidence" value="ECO:0007669"/>
    <property type="project" value="TreeGrafter"/>
</dbReference>
<dbReference type="EMBL" id="ML119125">
    <property type="protein sequence ID" value="RPB12942.1"/>
    <property type="molecule type" value="Genomic_DNA"/>
</dbReference>
<comment type="similarity">
    <text evidence="2 13">Belongs to the COPG family.</text>
</comment>